<gene>
    <name evidence="1" type="ORF">NO2_0146</name>
</gene>
<sequence>MTAVKNNGLSLDYLPYKLRNPYICYAACEQNSRAMGSLPYLPGNVEIETVYVFAKEQEIKEYEAREFDREAGLTINLYPYRDQSEIYNGELLAREKARIDMELEKRRPTALQRIEREKSAPK</sequence>
<evidence type="ECO:0000313" key="2">
    <source>
        <dbReference type="Proteomes" id="UP000275925"/>
    </source>
</evidence>
<organism evidence="1 2">
    <name type="scientific">Candidatus Termititenax persephonae</name>
    <dbReference type="NCBI Taxonomy" id="2218525"/>
    <lineage>
        <taxon>Bacteria</taxon>
        <taxon>Bacillati</taxon>
        <taxon>Candidatus Margulisiibacteriota</taxon>
        <taxon>Candidatus Termititenacia</taxon>
        <taxon>Candidatus Termititenacales</taxon>
        <taxon>Candidatus Termititenacaceae</taxon>
        <taxon>Candidatus Termititenax</taxon>
    </lineage>
</organism>
<comment type="caution">
    <text evidence="1">The sequence shown here is derived from an EMBL/GenBank/DDBJ whole genome shotgun (WGS) entry which is preliminary data.</text>
</comment>
<dbReference type="Proteomes" id="UP000275925">
    <property type="component" value="Unassembled WGS sequence"/>
</dbReference>
<evidence type="ECO:0000313" key="1">
    <source>
        <dbReference type="EMBL" id="GBR75472.1"/>
    </source>
</evidence>
<protein>
    <submittedName>
        <fullName evidence="1">Uncharacterized protein</fullName>
    </submittedName>
</protein>
<keyword evidence="2" id="KW-1185">Reference proteome</keyword>
<proteinExistence type="predicted"/>
<accession>A0A388TGU7</accession>
<name>A0A388TGU7_9BACT</name>
<dbReference type="EMBL" id="BGZO01000002">
    <property type="protein sequence ID" value="GBR75472.1"/>
    <property type="molecule type" value="Genomic_DNA"/>
</dbReference>
<dbReference type="AlphaFoldDB" id="A0A388TGU7"/>
<reference evidence="1 2" key="1">
    <citation type="journal article" date="2019" name="ISME J.">
        <title>Genome analyses of uncultured TG2/ZB3 bacteria in 'Margulisbacteria' specifically attached to ectosymbiotic spirochetes of protists in the termite gut.</title>
        <authorList>
            <person name="Utami Y.D."/>
            <person name="Kuwahara H."/>
            <person name="Igai K."/>
            <person name="Murakami T."/>
            <person name="Sugaya K."/>
            <person name="Morikawa T."/>
            <person name="Nagura Y."/>
            <person name="Yuki M."/>
            <person name="Deevong P."/>
            <person name="Inoue T."/>
            <person name="Kihara K."/>
            <person name="Lo N."/>
            <person name="Yamada A."/>
            <person name="Ohkuma M."/>
            <person name="Hongoh Y."/>
        </authorList>
    </citation>
    <scope>NUCLEOTIDE SEQUENCE [LARGE SCALE GENOMIC DNA]</scope>
    <source>
        <strain evidence="1">NkOx7-02</strain>
    </source>
</reference>